<keyword evidence="3" id="KW-1185">Reference proteome</keyword>
<gene>
    <name evidence="2" type="ORF">Megvenef_00006</name>
</gene>
<name>A0ABU5NA67_9RICK</name>
<dbReference type="Proteomes" id="UP001291687">
    <property type="component" value="Unassembled WGS sequence"/>
</dbReference>
<accession>A0ABU5NA67</accession>
<evidence type="ECO:0000313" key="2">
    <source>
        <dbReference type="EMBL" id="MEA0970060.1"/>
    </source>
</evidence>
<feature type="domain" description="Transposase DDE" evidence="1">
    <location>
        <begin position="105"/>
        <end position="170"/>
    </location>
</feature>
<dbReference type="RefSeq" id="WP_322775966.1">
    <property type="nucleotide sequence ID" value="NZ_JARJFB010000001.1"/>
</dbReference>
<evidence type="ECO:0000259" key="1">
    <source>
        <dbReference type="Pfam" id="PF13612"/>
    </source>
</evidence>
<proteinExistence type="predicted"/>
<evidence type="ECO:0000313" key="3">
    <source>
        <dbReference type="Proteomes" id="UP001291687"/>
    </source>
</evidence>
<reference evidence="2 3" key="1">
    <citation type="submission" date="2023-03" db="EMBL/GenBank/DDBJ databases">
        <title>Host association and intracellularity evolved multiple times independently in the Rickettsiales.</title>
        <authorList>
            <person name="Castelli M."/>
            <person name="Nardi T."/>
            <person name="Gammuto L."/>
            <person name="Bellinzona G."/>
            <person name="Sabaneyeva E."/>
            <person name="Potekhin A."/>
            <person name="Serra V."/>
            <person name="Petroni G."/>
            <person name="Sassera D."/>
        </authorList>
    </citation>
    <scope>NUCLEOTIDE SEQUENCE [LARGE SCALE GENOMIC DNA]</scope>
    <source>
        <strain evidence="2 3">Sr 2-6</strain>
    </source>
</reference>
<comment type="caution">
    <text evidence="2">The sequence shown here is derived from an EMBL/GenBank/DDBJ whole genome shotgun (WGS) entry which is preliminary data.</text>
</comment>
<dbReference type="Pfam" id="PF13612">
    <property type="entry name" value="DDE_Tnp_1_3"/>
    <property type="match status" value="1"/>
</dbReference>
<dbReference type="EMBL" id="JARJFB010000001">
    <property type="protein sequence ID" value="MEA0970060.1"/>
    <property type="molecule type" value="Genomic_DNA"/>
</dbReference>
<sequence length="173" mass="20087">MFAFLTEIFCQIDDFCNSLDSKYQHFFLKSPTKKRHKACSISLSELMTIVVLFHIRGYRTFKDFYLICVCRDLKAYFPKTLSYSRFVQIMDHSLMPLTVFLSGLKGKKTRLYYVDSTSIEVCNIKREKRHKVFKGIATKGKSSIGWFFGFKLHLVINNLGEIMACSLTSAPLF</sequence>
<protein>
    <submittedName>
        <fullName evidence="2">IS982 family transposase domain protein</fullName>
    </submittedName>
</protein>
<dbReference type="InterPro" id="IPR025668">
    <property type="entry name" value="Tnp_DDE_dom"/>
</dbReference>
<organism evidence="2 3">
    <name type="scientific">Candidatus Megaera venefica</name>
    <dbReference type="NCBI Taxonomy" id="2055910"/>
    <lineage>
        <taxon>Bacteria</taxon>
        <taxon>Pseudomonadati</taxon>
        <taxon>Pseudomonadota</taxon>
        <taxon>Alphaproteobacteria</taxon>
        <taxon>Rickettsiales</taxon>
        <taxon>Rickettsiaceae</taxon>
        <taxon>Candidatus Megaera</taxon>
    </lineage>
</organism>